<evidence type="ECO:0000256" key="3">
    <source>
        <dbReference type="ARBA" id="ARBA00022448"/>
    </source>
</evidence>
<evidence type="ECO:0000313" key="15">
    <source>
        <dbReference type="Ensembl" id="ENSCINP00000031263.1"/>
    </source>
</evidence>
<keyword evidence="6" id="KW-0631">Potassium channel</keyword>
<dbReference type="HOGENOM" id="CLU_022504_1_1_1"/>
<feature type="transmembrane region" description="Helical" evidence="13">
    <location>
        <begin position="7"/>
        <end position="27"/>
    </location>
</feature>
<feature type="domain" description="Potassium channel" evidence="14">
    <location>
        <begin position="186"/>
        <end position="275"/>
    </location>
</feature>
<keyword evidence="4" id="KW-0633">Potassium transport</keyword>
<dbReference type="AlphaFoldDB" id="H2XNN0"/>
<evidence type="ECO:0000259" key="14">
    <source>
        <dbReference type="Pfam" id="PF07885"/>
    </source>
</evidence>
<feature type="transmembrane region" description="Helical" evidence="13">
    <location>
        <begin position="256"/>
        <end position="275"/>
    </location>
</feature>
<keyword evidence="16" id="KW-1185">Reference proteome</keyword>
<evidence type="ECO:0000256" key="7">
    <source>
        <dbReference type="ARBA" id="ARBA00022958"/>
    </source>
</evidence>
<evidence type="ECO:0000256" key="1">
    <source>
        <dbReference type="ARBA" id="ARBA00004141"/>
    </source>
</evidence>
<dbReference type="GO" id="GO:0071805">
    <property type="term" value="P:potassium ion transmembrane transport"/>
    <property type="evidence" value="ECO:0000318"/>
    <property type="project" value="GO_Central"/>
</dbReference>
<comment type="subcellular location">
    <subcellularLocation>
        <location evidence="1">Membrane</location>
        <topology evidence="1">Multi-pass membrane protein</topology>
    </subcellularLocation>
</comment>
<evidence type="ECO:0000256" key="6">
    <source>
        <dbReference type="ARBA" id="ARBA00022826"/>
    </source>
</evidence>
<keyword evidence="7" id="KW-0630">Potassium</keyword>
<evidence type="ECO:0000256" key="8">
    <source>
        <dbReference type="ARBA" id="ARBA00022989"/>
    </source>
</evidence>
<evidence type="ECO:0000313" key="16">
    <source>
        <dbReference type="Proteomes" id="UP000008144"/>
    </source>
</evidence>
<dbReference type="SUPFAM" id="SSF81324">
    <property type="entry name" value="Voltage-gated potassium channels"/>
    <property type="match status" value="2"/>
</dbReference>
<dbReference type="InterPro" id="IPR013099">
    <property type="entry name" value="K_chnl_dom"/>
</dbReference>
<keyword evidence="3 12" id="KW-0813">Transport</keyword>
<dbReference type="Gene3D" id="1.10.287.70">
    <property type="match status" value="1"/>
</dbReference>
<feature type="domain" description="Potassium channel" evidence="14">
    <location>
        <begin position="91"/>
        <end position="161"/>
    </location>
</feature>
<reference evidence="15" key="3">
    <citation type="submission" date="2025-08" db="UniProtKB">
        <authorList>
            <consortium name="Ensembl"/>
        </authorList>
    </citation>
    <scope>IDENTIFICATION</scope>
</reference>
<evidence type="ECO:0000256" key="10">
    <source>
        <dbReference type="ARBA" id="ARBA00023136"/>
    </source>
</evidence>
<keyword evidence="10 13" id="KW-0472">Membrane</keyword>
<feature type="transmembrane region" description="Helical" evidence="13">
    <location>
        <begin position="141"/>
        <end position="164"/>
    </location>
</feature>
<keyword evidence="8 13" id="KW-1133">Transmembrane helix</keyword>
<evidence type="ECO:0000256" key="13">
    <source>
        <dbReference type="SAM" id="Phobius"/>
    </source>
</evidence>
<dbReference type="Pfam" id="PF07885">
    <property type="entry name" value="Ion_trans_2"/>
    <property type="match status" value="2"/>
</dbReference>
<dbReference type="InterPro" id="IPR003092">
    <property type="entry name" value="2pore_dom_K_chnl_TASK"/>
</dbReference>
<feature type="transmembrane region" description="Helical" evidence="13">
    <location>
        <begin position="66"/>
        <end position="91"/>
    </location>
</feature>
<evidence type="ECO:0000256" key="12">
    <source>
        <dbReference type="RuleBase" id="RU003857"/>
    </source>
</evidence>
<organism evidence="15 16">
    <name type="scientific">Ciona intestinalis</name>
    <name type="common">Transparent sea squirt</name>
    <name type="synonym">Ascidia intestinalis</name>
    <dbReference type="NCBI Taxonomy" id="7719"/>
    <lineage>
        <taxon>Eukaryota</taxon>
        <taxon>Metazoa</taxon>
        <taxon>Chordata</taxon>
        <taxon>Tunicata</taxon>
        <taxon>Ascidiacea</taxon>
        <taxon>Phlebobranchia</taxon>
        <taxon>Cionidae</taxon>
        <taxon>Ciona</taxon>
    </lineage>
</organism>
<comment type="similarity">
    <text evidence="2 12">Belongs to the two pore domain potassium channel (TC 1.A.1.8) family.</text>
</comment>
<reference evidence="15" key="2">
    <citation type="journal article" date="2008" name="Genome Biol.">
        <title>Improved genome assembly and evidence-based global gene model set for the chordate Ciona intestinalis: new insight into intron and operon populations.</title>
        <authorList>
            <person name="Satou Y."/>
            <person name="Mineta K."/>
            <person name="Ogasawara M."/>
            <person name="Sasakura Y."/>
            <person name="Shoguchi E."/>
            <person name="Ueno K."/>
            <person name="Yamada L."/>
            <person name="Matsumoto J."/>
            <person name="Wasserscheid J."/>
            <person name="Dewar K."/>
            <person name="Wiley G.B."/>
            <person name="Macmil S.L."/>
            <person name="Roe B.A."/>
            <person name="Zeller R.W."/>
            <person name="Hastings K.E."/>
            <person name="Lemaire P."/>
            <person name="Lindquist E."/>
            <person name="Endo T."/>
            <person name="Hotta K."/>
            <person name="Inaba K."/>
        </authorList>
    </citation>
    <scope>NUCLEOTIDE SEQUENCE [LARGE SCALE GENOMIC DNA]</scope>
    <source>
        <strain evidence="15">wild type</strain>
    </source>
</reference>
<feature type="transmembrane region" description="Helical" evidence="13">
    <location>
        <begin position="219"/>
        <end position="236"/>
    </location>
</feature>
<keyword evidence="5 12" id="KW-0812">Transmembrane</keyword>
<dbReference type="OMA" id="IEYMDYY"/>
<dbReference type="InParanoid" id="H2XNN0"/>
<evidence type="ECO:0000256" key="2">
    <source>
        <dbReference type="ARBA" id="ARBA00006666"/>
    </source>
</evidence>
<dbReference type="PANTHER" id="PTHR11003">
    <property type="entry name" value="POTASSIUM CHANNEL, SUBFAMILY K"/>
    <property type="match status" value="1"/>
</dbReference>
<dbReference type="InterPro" id="IPR003280">
    <property type="entry name" value="2pore_dom_K_chnl"/>
</dbReference>
<evidence type="ECO:0000256" key="11">
    <source>
        <dbReference type="ARBA" id="ARBA00023303"/>
    </source>
</evidence>
<dbReference type="GO" id="GO:0005886">
    <property type="term" value="C:plasma membrane"/>
    <property type="evidence" value="ECO:0000318"/>
    <property type="project" value="GO_Central"/>
</dbReference>
<feature type="transmembrane region" description="Helical" evidence="13">
    <location>
        <begin position="112"/>
        <end position="129"/>
    </location>
</feature>
<evidence type="ECO:0000256" key="9">
    <source>
        <dbReference type="ARBA" id="ARBA00023065"/>
    </source>
</evidence>
<name>H2XNN0_CIOIN</name>
<proteinExistence type="inferred from homology"/>
<evidence type="ECO:0000256" key="5">
    <source>
        <dbReference type="ARBA" id="ARBA00022692"/>
    </source>
</evidence>
<dbReference type="PANTHER" id="PTHR11003:SF330">
    <property type="entry name" value="POTASSIUM CHANNEL DOMAIN-CONTAINING PROTEIN"/>
    <property type="match status" value="1"/>
</dbReference>
<reference evidence="16" key="1">
    <citation type="journal article" date="2002" name="Science">
        <title>The draft genome of Ciona intestinalis: insights into chordate and vertebrate origins.</title>
        <authorList>
            <person name="Dehal P."/>
            <person name="Satou Y."/>
            <person name="Campbell R.K."/>
            <person name="Chapman J."/>
            <person name="Degnan B."/>
            <person name="De Tomaso A."/>
            <person name="Davidson B."/>
            <person name="Di Gregorio A."/>
            <person name="Gelpke M."/>
            <person name="Goodstein D.M."/>
            <person name="Harafuji N."/>
            <person name="Hastings K.E."/>
            <person name="Ho I."/>
            <person name="Hotta K."/>
            <person name="Huang W."/>
            <person name="Kawashima T."/>
            <person name="Lemaire P."/>
            <person name="Martinez D."/>
            <person name="Meinertzhagen I.A."/>
            <person name="Necula S."/>
            <person name="Nonaka M."/>
            <person name="Putnam N."/>
            <person name="Rash S."/>
            <person name="Saiga H."/>
            <person name="Satake M."/>
            <person name="Terry A."/>
            <person name="Yamada L."/>
            <person name="Wang H.G."/>
            <person name="Awazu S."/>
            <person name="Azumi K."/>
            <person name="Boore J."/>
            <person name="Branno M."/>
            <person name="Chin-Bow S."/>
            <person name="DeSantis R."/>
            <person name="Doyle S."/>
            <person name="Francino P."/>
            <person name="Keys D.N."/>
            <person name="Haga S."/>
            <person name="Hayashi H."/>
            <person name="Hino K."/>
            <person name="Imai K.S."/>
            <person name="Inaba K."/>
            <person name="Kano S."/>
            <person name="Kobayashi K."/>
            <person name="Kobayashi M."/>
            <person name="Lee B.I."/>
            <person name="Makabe K.W."/>
            <person name="Manohar C."/>
            <person name="Matassi G."/>
            <person name="Medina M."/>
            <person name="Mochizuki Y."/>
            <person name="Mount S."/>
            <person name="Morishita T."/>
            <person name="Miura S."/>
            <person name="Nakayama A."/>
            <person name="Nishizaka S."/>
            <person name="Nomoto H."/>
            <person name="Ohta F."/>
            <person name="Oishi K."/>
            <person name="Rigoutsos I."/>
            <person name="Sano M."/>
            <person name="Sasaki A."/>
            <person name="Sasakura Y."/>
            <person name="Shoguchi E."/>
            <person name="Shin-i T."/>
            <person name="Spagnuolo A."/>
            <person name="Stainier D."/>
            <person name="Suzuki M.M."/>
            <person name="Tassy O."/>
            <person name="Takatori N."/>
            <person name="Tokuoka M."/>
            <person name="Yagi K."/>
            <person name="Yoshizaki F."/>
            <person name="Wada S."/>
            <person name="Zhang C."/>
            <person name="Hyatt P.D."/>
            <person name="Larimer F."/>
            <person name="Detter C."/>
            <person name="Doggett N."/>
            <person name="Glavina T."/>
            <person name="Hawkins T."/>
            <person name="Richardson P."/>
            <person name="Lucas S."/>
            <person name="Kohara Y."/>
            <person name="Levine M."/>
            <person name="Satoh N."/>
            <person name="Rokhsar D.S."/>
        </authorList>
    </citation>
    <scope>NUCLEOTIDE SEQUENCE [LARGE SCALE GENOMIC DNA]</scope>
</reference>
<evidence type="ECO:0000256" key="4">
    <source>
        <dbReference type="ARBA" id="ARBA00022538"/>
    </source>
</evidence>
<dbReference type="GeneTree" id="ENSGT00940000168115"/>
<dbReference type="PRINTS" id="PR01333">
    <property type="entry name" value="2POREKCHANEL"/>
</dbReference>
<dbReference type="GO" id="GO:0022841">
    <property type="term" value="F:potassium ion leak channel activity"/>
    <property type="evidence" value="ECO:0000318"/>
    <property type="project" value="GO_Central"/>
</dbReference>
<keyword evidence="9 12" id="KW-0406">Ion transport</keyword>
<dbReference type="GO" id="GO:0015271">
    <property type="term" value="F:outward rectifier potassium channel activity"/>
    <property type="evidence" value="ECO:0000318"/>
    <property type="project" value="GO_Central"/>
</dbReference>
<dbReference type="Ensembl" id="ENSCINT00000030423.1">
    <property type="protein sequence ID" value="ENSCINP00000031263.1"/>
    <property type="gene ID" value="ENSCING00000019728.1"/>
</dbReference>
<accession>H2XNN0</accession>
<sequence>MELKTLFVLVVAYFAYLLIGAGVFNAIEGPMEVQHCRESKTALNTAISNLKFGNLTRNQLVNLIELFYILFIAYATGSLIVQFMNFTMTYYDKGIPILQNVTCKTRNWDFQSAFFFSGTIVTTIGYGHITPTSTGSRAFCVIYALFGIPLFAIMFSGLSERFSLVLKKGTNKVDEKDMQPLMKHLLLFVVFSTVGFVLFCCIPAAIISVAEQWTFGDSLYYAIITLTTIGFGDFVVGESQWLGDNPRIKYTPLYRVMVYFWILFGLAYMATVINFL</sequence>
<reference evidence="15" key="4">
    <citation type="submission" date="2025-09" db="UniProtKB">
        <authorList>
            <consortium name="Ensembl"/>
        </authorList>
    </citation>
    <scope>IDENTIFICATION</scope>
</reference>
<keyword evidence="11 12" id="KW-0407">Ion channel</keyword>
<dbReference type="Proteomes" id="UP000008144">
    <property type="component" value="Chromosome 10"/>
</dbReference>
<dbReference type="EMBL" id="EAAA01000584">
    <property type="status" value="NOT_ANNOTATED_CDS"/>
    <property type="molecule type" value="Genomic_DNA"/>
</dbReference>
<dbReference type="PRINTS" id="PR01095">
    <property type="entry name" value="TASKCHANNEL"/>
</dbReference>
<dbReference type="STRING" id="7719.ENSCINP00000031263"/>
<feature type="transmembrane region" description="Helical" evidence="13">
    <location>
        <begin position="185"/>
        <end position="207"/>
    </location>
</feature>
<protein>
    <recommendedName>
        <fullName evidence="14">Potassium channel domain-containing protein</fullName>
    </recommendedName>
</protein>